<evidence type="ECO:0000256" key="3">
    <source>
        <dbReference type="ARBA" id="ARBA00022840"/>
    </source>
</evidence>
<dbReference type="NCBIfam" id="NF008669">
    <property type="entry name" value="PRK11670.1"/>
    <property type="match status" value="1"/>
</dbReference>
<evidence type="ECO:0000313" key="9">
    <source>
        <dbReference type="Proteomes" id="UP000179786"/>
    </source>
</evidence>
<accession>A0A1S1MR88</accession>
<evidence type="ECO:0000256" key="1">
    <source>
        <dbReference type="ARBA" id="ARBA00022723"/>
    </source>
</evidence>
<dbReference type="GO" id="GO:0051539">
    <property type="term" value="F:4 iron, 4 sulfur cluster binding"/>
    <property type="evidence" value="ECO:0007669"/>
    <property type="project" value="TreeGrafter"/>
</dbReference>
<dbReference type="Proteomes" id="UP000179786">
    <property type="component" value="Unassembled WGS sequence"/>
</dbReference>
<dbReference type="GO" id="GO:0005524">
    <property type="term" value="F:ATP binding"/>
    <property type="evidence" value="ECO:0007669"/>
    <property type="project" value="UniProtKB-UniRule"/>
</dbReference>
<feature type="binding site" evidence="7">
    <location>
        <begin position="104"/>
        <end position="111"/>
    </location>
    <ligand>
        <name>ATP</name>
        <dbReference type="ChEBI" id="CHEBI:30616"/>
    </ligand>
</feature>
<dbReference type="EMBL" id="MKJU01000031">
    <property type="protein sequence ID" value="OHU88401.1"/>
    <property type="molecule type" value="Genomic_DNA"/>
</dbReference>
<keyword evidence="3 7" id="KW-0067">ATP-binding</keyword>
<dbReference type="InterPro" id="IPR027417">
    <property type="entry name" value="P-loop_NTPase"/>
</dbReference>
<dbReference type="CDD" id="cd02037">
    <property type="entry name" value="Mrp_NBP35"/>
    <property type="match status" value="1"/>
</dbReference>
<dbReference type="HAMAP" id="MF_02040">
    <property type="entry name" value="Mrp_NBP35"/>
    <property type="match status" value="1"/>
</dbReference>
<keyword evidence="2 7" id="KW-0547">Nucleotide-binding</keyword>
<proteinExistence type="inferred from homology"/>
<reference evidence="8 9" key="1">
    <citation type="submission" date="2016-09" db="EMBL/GenBank/DDBJ databases">
        <title>Pseudoalteromonas amylolytica sp. nov., isolated from the surface seawater.</title>
        <authorList>
            <person name="Wu Y.-H."/>
            <person name="Cheng H."/>
            <person name="Jin X.-B."/>
            <person name="Wang C.-S."/>
            <person name="Xu X.-W."/>
        </authorList>
    </citation>
    <scope>NUCLEOTIDE SEQUENCE [LARGE SCALE GENOMIC DNA]</scope>
    <source>
        <strain evidence="8 9">JW1</strain>
    </source>
</reference>
<dbReference type="InterPro" id="IPR033756">
    <property type="entry name" value="YlxH/NBP35"/>
</dbReference>
<evidence type="ECO:0000256" key="6">
    <source>
        <dbReference type="ARBA" id="ARBA00024036"/>
    </source>
</evidence>
<protein>
    <recommendedName>
        <fullName evidence="7">Iron-sulfur cluster carrier protein</fullName>
    </recommendedName>
</protein>
<dbReference type="PROSITE" id="PS01215">
    <property type="entry name" value="MRP"/>
    <property type="match status" value="1"/>
</dbReference>
<dbReference type="GO" id="GO:0046872">
    <property type="term" value="F:metal ion binding"/>
    <property type="evidence" value="ECO:0007669"/>
    <property type="project" value="UniProtKB-KW"/>
</dbReference>
<evidence type="ECO:0000313" key="8">
    <source>
        <dbReference type="EMBL" id="OHU88401.1"/>
    </source>
</evidence>
<dbReference type="Gene3D" id="3.40.50.300">
    <property type="entry name" value="P-loop containing nucleotide triphosphate hydrolases"/>
    <property type="match status" value="1"/>
</dbReference>
<dbReference type="PANTHER" id="PTHR42961">
    <property type="entry name" value="IRON-SULFUR PROTEIN NUBPL"/>
    <property type="match status" value="1"/>
</dbReference>
<dbReference type="InterPro" id="IPR044304">
    <property type="entry name" value="NUBPL-like"/>
</dbReference>
<evidence type="ECO:0000256" key="4">
    <source>
        <dbReference type="ARBA" id="ARBA00023004"/>
    </source>
</evidence>
<keyword evidence="1 7" id="KW-0479">Metal-binding</keyword>
<dbReference type="GO" id="GO:0140663">
    <property type="term" value="F:ATP-dependent FeS chaperone activity"/>
    <property type="evidence" value="ECO:0007669"/>
    <property type="project" value="InterPro"/>
</dbReference>
<sequence length="357" mass="38856">MFGLNKLFKKDNQLEQQILSKLTAFKNSVFPLGIEPQWVNNIEVKNSSVTVRLTLPFAANTQRQLLSETLSEQVGMQVDVNIEVQLPTHYQYKKIKHIVLVASGKGGVGKSTTAANLALALSAQGASVGVLDADIYGPSIPSLFDAIDEQPTTKDNKTLNPVVKNGIKIQSIGFLVSADNATVWRGPMASQALNQLLNETQWGELDYLIVDMPPGTGDIQLTMTQKVPASGALIVTTPQDLALLDAQKGIAMFNQVNLPILGLIENMSHYICTHCGQQNHIFGHLGGEKLAIRHGVPLLAQIPLNIQIREASEQGHNLLTQHVDIAEHYVSCAQTMSSMLYYQTLSTPAVDIVITDD</sequence>
<dbReference type="SUPFAM" id="SSF52540">
    <property type="entry name" value="P-loop containing nucleoside triphosphate hydrolases"/>
    <property type="match status" value="1"/>
</dbReference>
<comment type="function">
    <text evidence="7">Binds and transfers iron-sulfur (Fe-S) clusters to target apoproteins. Can hydrolyze ATP.</text>
</comment>
<dbReference type="RefSeq" id="WP_070987153.1">
    <property type="nucleotide sequence ID" value="NZ_MKJU01000031.1"/>
</dbReference>
<comment type="subunit">
    <text evidence="7">Homodimer.</text>
</comment>
<comment type="similarity">
    <text evidence="6 7">Belongs to the Mrp/NBP35 ATP-binding proteins family.</text>
</comment>
<name>A0A1S1MR88_9GAMM</name>
<gene>
    <name evidence="8" type="ORF">BET10_20080</name>
</gene>
<evidence type="ECO:0000256" key="5">
    <source>
        <dbReference type="ARBA" id="ARBA00023014"/>
    </source>
</evidence>
<evidence type="ECO:0000256" key="7">
    <source>
        <dbReference type="HAMAP-Rule" id="MF_02040"/>
    </source>
</evidence>
<organism evidence="8 9">
    <name type="scientific">Pseudoalteromonas amylolytica</name>
    <dbReference type="NCBI Taxonomy" id="1859457"/>
    <lineage>
        <taxon>Bacteria</taxon>
        <taxon>Pseudomonadati</taxon>
        <taxon>Pseudomonadota</taxon>
        <taxon>Gammaproteobacteria</taxon>
        <taxon>Alteromonadales</taxon>
        <taxon>Pseudoalteromonadaceae</taxon>
        <taxon>Pseudoalteromonas</taxon>
    </lineage>
</organism>
<keyword evidence="5 7" id="KW-0411">Iron-sulfur</keyword>
<dbReference type="FunFam" id="3.40.50.300:FF:000418">
    <property type="entry name" value="Iron-sulfur cluster carrier protein"/>
    <property type="match status" value="1"/>
</dbReference>
<dbReference type="PANTHER" id="PTHR42961:SF2">
    <property type="entry name" value="IRON-SULFUR PROTEIN NUBPL"/>
    <property type="match status" value="1"/>
</dbReference>
<dbReference type="GO" id="GO:0016887">
    <property type="term" value="F:ATP hydrolysis activity"/>
    <property type="evidence" value="ECO:0007669"/>
    <property type="project" value="UniProtKB-UniRule"/>
</dbReference>
<dbReference type="STRING" id="1859457.BET10_20080"/>
<keyword evidence="4 7" id="KW-0408">Iron</keyword>
<dbReference type="InterPro" id="IPR019591">
    <property type="entry name" value="Mrp/NBP35_ATP-bd"/>
</dbReference>
<keyword evidence="9" id="KW-1185">Reference proteome</keyword>
<comment type="caution">
    <text evidence="8">The sequence shown here is derived from an EMBL/GenBank/DDBJ whole genome shotgun (WGS) entry which is preliminary data.</text>
</comment>
<evidence type="ECO:0000256" key="2">
    <source>
        <dbReference type="ARBA" id="ARBA00022741"/>
    </source>
</evidence>
<dbReference type="GO" id="GO:0016226">
    <property type="term" value="P:iron-sulfur cluster assembly"/>
    <property type="evidence" value="ECO:0007669"/>
    <property type="project" value="InterPro"/>
</dbReference>
<keyword evidence="7" id="KW-0378">Hydrolase</keyword>
<dbReference type="InterPro" id="IPR000808">
    <property type="entry name" value="Mrp-like_CS"/>
</dbReference>
<dbReference type="OrthoDB" id="9809679at2"/>
<dbReference type="AlphaFoldDB" id="A0A1S1MR88"/>
<dbReference type="Pfam" id="PF10609">
    <property type="entry name" value="ParA"/>
    <property type="match status" value="1"/>
</dbReference>